<evidence type="ECO:0000256" key="2">
    <source>
        <dbReference type="ARBA" id="ARBA00022630"/>
    </source>
</evidence>
<dbReference type="GO" id="GO:0010181">
    <property type="term" value="F:FMN binding"/>
    <property type="evidence" value="ECO:0007669"/>
    <property type="project" value="InterPro"/>
</dbReference>
<keyword evidence="4" id="KW-0560">Oxidoreductase</keyword>
<evidence type="ECO:0000256" key="4">
    <source>
        <dbReference type="ARBA" id="ARBA00023002"/>
    </source>
</evidence>
<dbReference type="Proteomes" id="UP000186914">
    <property type="component" value="Unassembled WGS sequence"/>
</dbReference>
<comment type="similarity">
    <text evidence="5">Belongs to the FMN-dependent alpha-hydroxy acid dehydrogenase family.</text>
</comment>
<accession>A0A1N6WZD6</accession>
<keyword evidence="3" id="KW-0288">FMN</keyword>
<keyword evidence="8" id="KW-1185">Reference proteome</keyword>
<evidence type="ECO:0000313" key="8">
    <source>
        <dbReference type="Proteomes" id="UP000186914"/>
    </source>
</evidence>
<evidence type="ECO:0000256" key="1">
    <source>
        <dbReference type="ARBA" id="ARBA00001917"/>
    </source>
</evidence>
<dbReference type="Pfam" id="PF01070">
    <property type="entry name" value="FMN_dh"/>
    <property type="match status" value="1"/>
</dbReference>
<dbReference type="PIRSF" id="PIRSF000138">
    <property type="entry name" value="Al-hdrx_acd_dh"/>
    <property type="match status" value="1"/>
</dbReference>
<evidence type="ECO:0000256" key="5">
    <source>
        <dbReference type="ARBA" id="ARBA00024042"/>
    </source>
</evidence>
<dbReference type="InterPro" id="IPR013785">
    <property type="entry name" value="Aldolase_TIM"/>
</dbReference>
<evidence type="ECO:0000259" key="6">
    <source>
        <dbReference type="PROSITE" id="PS51349"/>
    </source>
</evidence>
<dbReference type="InterPro" id="IPR008259">
    <property type="entry name" value="FMN_hydac_DH_AS"/>
</dbReference>
<dbReference type="SUPFAM" id="SSF51395">
    <property type="entry name" value="FMN-linked oxidoreductases"/>
    <property type="match status" value="1"/>
</dbReference>
<protein>
    <submittedName>
        <fullName evidence="7">FMN-dependent dehydrogenase, includes L-lactate dehydrogenase and type II isopentenyl diphosphate isomerase</fullName>
    </submittedName>
</protein>
<dbReference type="PANTHER" id="PTHR10578:SF143">
    <property type="entry name" value="FMN-DEPENDENT ALPHA-HYDROXY ACID DEHYDROGENASE PB1A11.03"/>
    <property type="match status" value="1"/>
</dbReference>
<dbReference type="EMBL" id="FTNO01000001">
    <property type="protein sequence ID" value="SIQ95442.1"/>
    <property type="molecule type" value="Genomic_DNA"/>
</dbReference>
<dbReference type="PANTHER" id="PTHR10578">
    <property type="entry name" value="S -2-HYDROXY-ACID OXIDASE-RELATED"/>
    <property type="match status" value="1"/>
</dbReference>
<dbReference type="InterPro" id="IPR037350">
    <property type="entry name" value="LMO_FMN"/>
</dbReference>
<evidence type="ECO:0000313" key="7">
    <source>
        <dbReference type="EMBL" id="SIQ95442.1"/>
    </source>
</evidence>
<keyword evidence="2" id="KW-0285">Flavoprotein</keyword>
<dbReference type="PROSITE" id="PS00557">
    <property type="entry name" value="FMN_HYDROXY_ACID_DH_1"/>
    <property type="match status" value="1"/>
</dbReference>
<organism evidence="7 8">
    <name type="scientific">Haladaptatus litoreus</name>
    <dbReference type="NCBI Taxonomy" id="553468"/>
    <lineage>
        <taxon>Archaea</taxon>
        <taxon>Methanobacteriati</taxon>
        <taxon>Methanobacteriota</taxon>
        <taxon>Stenosarchaea group</taxon>
        <taxon>Halobacteria</taxon>
        <taxon>Halobacteriales</taxon>
        <taxon>Haladaptataceae</taxon>
        <taxon>Haladaptatus</taxon>
    </lineage>
</organism>
<proteinExistence type="inferred from homology"/>
<dbReference type="RefSeq" id="WP_076428363.1">
    <property type="nucleotide sequence ID" value="NZ_FTNO01000001.1"/>
</dbReference>
<sequence>MSDPSEPYGPNRQREVYAGGMLANQTPDLPTSPEKLAELARESLSPEAHAYVAGSAGAESTKDENRSAFDRWRIVPRMLRDVEERDLSVSLFGRELPVPVLLAPIGVQSIIHEKGELAAARAAKSMDVPLVLSSASSETMEDVADELGDTLGWFQLYWSADRDVTASFLERAEDAGFEAIVVTLDTPIMGWRERDVKHAYLPFLDQEGVANYFTDPAFRESLDSPPEDDPSAAVWRFTEIFGDPSLTWDDLDFLREHTDLPIVLKGILHPEDAREAVERGVDGLVVSNHGGRQVDGAIGALSALPGIIDEVGDEVPVLFDSGIRRGADAFRAIALGADAILLGRPYVYGLAIDGEDGVREVLQNFLADLDLTLALSGHDSFETVDRSVLVESDSE</sequence>
<dbReference type="GO" id="GO:0016614">
    <property type="term" value="F:oxidoreductase activity, acting on CH-OH group of donors"/>
    <property type="evidence" value="ECO:0007669"/>
    <property type="project" value="UniProtKB-ARBA"/>
</dbReference>
<name>A0A1N6WZD6_9EURY</name>
<dbReference type="CDD" id="cd03332">
    <property type="entry name" value="LMO_FMN"/>
    <property type="match status" value="1"/>
</dbReference>
<comment type="cofactor">
    <cofactor evidence="1">
        <name>FMN</name>
        <dbReference type="ChEBI" id="CHEBI:58210"/>
    </cofactor>
</comment>
<reference evidence="8" key="1">
    <citation type="submission" date="2017-01" db="EMBL/GenBank/DDBJ databases">
        <authorList>
            <person name="Varghese N."/>
            <person name="Submissions S."/>
        </authorList>
    </citation>
    <scope>NUCLEOTIDE SEQUENCE [LARGE SCALE GENOMIC DNA]</scope>
    <source>
        <strain evidence="8">CGMCC 1.7737</strain>
    </source>
</reference>
<keyword evidence="7" id="KW-0413">Isomerase</keyword>
<dbReference type="InterPro" id="IPR012133">
    <property type="entry name" value="Alpha-hydoxy_acid_DH_FMN"/>
</dbReference>
<dbReference type="GO" id="GO:0016853">
    <property type="term" value="F:isomerase activity"/>
    <property type="evidence" value="ECO:0007669"/>
    <property type="project" value="UniProtKB-KW"/>
</dbReference>
<dbReference type="Gene3D" id="3.20.20.70">
    <property type="entry name" value="Aldolase class I"/>
    <property type="match status" value="1"/>
</dbReference>
<dbReference type="InterPro" id="IPR000262">
    <property type="entry name" value="FMN-dep_DH"/>
</dbReference>
<dbReference type="OrthoDB" id="56968at2157"/>
<evidence type="ECO:0000256" key="3">
    <source>
        <dbReference type="ARBA" id="ARBA00022643"/>
    </source>
</evidence>
<dbReference type="PROSITE" id="PS51349">
    <property type="entry name" value="FMN_HYDROXY_ACID_DH_2"/>
    <property type="match status" value="1"/>
</dbReference>
<dbReference type="AlphaFoldDB" id="A0A1N6WZD6"/>
<feature type="domain" description="FMN hydroxy acid dehydrogenase" evidence="6">
    <location>
        <begin position="25"/>
        <end position="394"/>
    </location>
</feature>
<dbReference type="InterPro" id="IPR037396">
    <property type="entry name" value="FMN_HAD"/>
</dbReference>
<gene>
    <name evidence="7" type="ORF">SAMN05421858_0927</name>
</gene>
<dbReference type="FunFam" id="3.20.20.70:FF:000029">
    <property type="entry name" value="L-lactate dehydrogenase"/>
    <property type="match status" value="1"/>
</dbReference>